<comment type="caution">
    <text evidence="1">The sequence shown here is derived from an EMBL/GenBank/DDBJ whole genome shotgun (WGS) entry which is preliminary data.</text>
</comment>
<reference evidence="1" key="1">
    <citation type="submission" date="2020-11" db="EMBL/GenBank/DDBJ databases">
        <authorList>
            <consortium name="DOE Joint Genome Institute"/>
            <person name="Ahrendt S."/>
            <person name="Riley R."/>
            <person name="Andreopoulos W."/>
            <person name="Labutti K."/>
            <person name="Pangilinan J."/>
            <person name="Ruiz-Duenas F.J."/>
            <person name="Barrasa J.M."/>
            <person name="Sanchez-Garcia M."/>
            <person name="Camarero S."/>
            <person name="Miyauchi S."/>
            <person name="Serrano A."/>
            <person name="Linde D."/>
            <person name="Babiker R."/>
            <person name="Drula E."/>
            <person name="Ayuso-Fernandez I."/>
            <person name="Pacheco R."/>
            <person name="Padilla G."/>
            <person name="Ferreira P."/>
            <person name="Barriuso J."/>
            <person name="Kellner H."/>
            <person name="Castanera R."/>
            <person name="Alfaro M."/>
            <person name="Ramirez L."/>
            <person name="Pisabarro A.G."/>
            <person name="Kuo A."/>
            <person name="Tritt A."/>
            <person name="Lipzen A."/>
            <person name="He G."/>
            <person name="Yan M."/>
            <person name="Ng V."/>
            <person name="Cullen D."/>
            <person name="Martin F."/>
            <person name="Rosso M.-N."/>
            <person name="Henrissat B."/>
            <person name="Hibbett D."/>
            <person name="Martinez A.T."/>
            <person name="Grigoriev I.V."/>
        </authorList>
    </citation>
    <scope>NUCLEOTIDE SEQUENCE</scope>
    <source>
        <strain evidence="1">CBS 247.69</strain>
    </source>
</reference>
<dbReference type="Gene3D" id="3.80.10.10">
    <property type="entry name" value="Ribonuclease Inhibitor"/>
    <property type="match status" value="1"/>
</dbReference>
<dbReference type="AlphaFoldDB" id="A0A9P5Y5Y1"/>
<accession>A0A9P5Y5Y1</accession>
<evidence type="ECO:0000313" key="2">
    <source>
        <dbReference type="Proteomes" id="UP000807353"/>
    </source>
</evidence>
<dbReference type="OrthoDB" id="2950051at2759"/>
<gene>
    <name evidence="1" type="ORF">BDZ94DRAFT_1261873</name>
</gene>
<keyword evidence="2" id="KW-1185">Reference proteome</keyword>
<sequence>MTSTFLSGLAVLKNIATTSLESIVINAIPSLEDSLAPTPRIKKTSVKRELPPKGLNHWRKLIETINSRWLLTMRSITINQVEVPQIVNNRTPSDLFSALSPFQHLRCLKIQQCAFFPCDKGIYLLALACPNITTLHLPLECVTAYAPPATEVSNNTISTQSGLSGTSMTVVALLLLCDLCPRLEDLQIGLGVTDLPPFSNTTVRSHYLARLSISSHSTIRACESHILNIARHVDRLFPHLKEIVSHPLYGAEIWDRIRPIIEAYKKVRLDDAIRRSPSETSQ</sequence>
<dbReference type="Proteomes" id="UP000807353">
    <property type="component" value="Unassembled WGS sequence"/>
</dbReference>
<protein>
    <submittedName>
        <fullName evidence="1">Uncharacterized protein</fullName>
    </submittedName>
</protein>
<organism evidence="1 2">
    <name type="scientific">Collybia nuda</name>
    <dbReference type="NCBI Taxonomy" id="64659"/>
    <lineage>
        <taxon>Eukaryota</taxon>
        <taxon>Fungi</taxon>
        <taxon>Dikarya</taxon>
        <taxon>Basidiomycota</taxon>
        <taxon>Agaricomycotina</taxon>
        <taxon>Agaricomycetes</taxon>
        <taxon>Agaricomycetidae</taxon>
        <taxon>Agaricales</taxon>
        <taxon>Tricholomatineae</taxon>
        <taxon>Clitocybaceae</taxon>
        <taxon>Collybia</taxon>
    </lineage>
</organism>
<evidence type="ECO:0000313" key="1">
    <source>
        <dbReference type="EMBL" id="KAF9462251.1"/>
    </source>
</evidence>
<name>A0A9P5Y5Y1_9AGAR</name>
<dbReference type="InterPro" id="IPR032675">
    <property type="entry name" value="LRR_dom_sf"/>
</dbReference>
<proteinExistence type="predicted"/>
<dbReference type="EMBL" id="MU150274">
    <property type="protein sequence ID" value="KAF9462251.1"/>
    <property type="molecule type" value="Genomic_DNA"/>
</dbReference>